<name>A0A8C8S6X5_9SAUR</name>
<feature type="compositionally biased region" description="Basic and acidic residues" evidence="2">
    <location>
        <begin position="307"/>
        <end position="316"/>
    </location>
</feature>
<dbReference type="PROSITE" id="PS50804">
    <property type="entry name" value="SCAN_BOX"/>
    <property type="match status" value="1"/>
</dbReference>
<dbReference type="PANTHER" id="PTHR45935">
    <property type="entry name" value="PROTEIN ZBED8-RELATED"/>
    <property type="match status" value="1"/>
</dbReference>
<dbReference type="AlphaFoldDB" id="A0A8C8S6X5"/>
<organism evidence="4 5">
    <name type="scientific">Pelusios castaneus</name>
    <name type="common">West African mud turtle</name>
    <dbReference type="NCBI Taxonomy" id="367368"/>
    <lineage>
        <taxon>Eukaryota</taxon>
        <taxon>Metazoa</taxon>
        <taxon>Chordata</taxon>
        <taxon>Craniata</taxon>
        <taxon>Vertebrata</taxon>
        <taxon>Euteleostomi</taxon>
        <taxon>Archelosauria</taxon>
        <taxon>Testudinata</taxon>
        <taxon>Testudines</taxon>
        <taxon>Pleurodira</taxon>
        <taxon>Pelomedusidae</taxon>
        <taxon>Pelusios</taxon>
    </lineage>
</organism>
<reference evidence="4" key="1">
    <citation type="submission" date="2025-08" db="UniProtKB">
        <authorList>
            <consortium name="Ensembl"/>
        </authorList>
    </citation>
    <scope>IDENTIFICATION</scope>
</reference>
<dbReference type="SUPFAM" id="SSF47353">
    <property type="entry name" value="Retrovirus capsid dimerization domain-like"/>
    <property type="match status" value="1"/>
</dbReference>
<feature type="region of interest" description="Disordered" evidence="2">
    <location>
        <begin position="272"/>
        <end position="341"/>
    </location>
</feature>
<reference evidence="4" key="2">
    <citation type="submission" date="2025-09" db="UniProtKB">
        <authorList>
            <consortium name="Ensembl"/>
        </authorList>
    </citation>
    <scope>IDENTIFICATION</scope>
</reference>
<dbReference type="SMART" id="SM00431">
    <property type="entry name" value="SCAN"/>
    <property type="match status" value="1"/>
</dbReference>
<evidence type="ECO:0000259" key="3">
    <source>
        <dbReference type="PROSITE" id="PS50804"/>
    </source>
</evidence>
<protein>
    <recommendedName>
        <fullName evidence="3">SCAN box domain-containing protein</fullName>
    </recommendedName>
</protein>
<dbReference type="PANTHER" id="PTHR45935:SF15">
    <property type="entry name" value="SCAN BOX DOMAIN-CONTAINING PROTEIN"/>
    <property type="match status" value="1"/>
</dbReference>
<evidence type="ECO:0000256" key="1">
    <source>
        <dbReference type="ARBA" id="ARBA00023242"/>
    </source>
</evidence>
<dbReference type="InterPro" id="IPR050916">
    <property type="entry name" value="SCAN-C2H2_zinc_finger"/>
</dbReference>
<accession>A0A8C8S6X5</accession>
<evidence type="ECO:0000256" key="2">
    <source>
        <dbReference type="SAM" id="MobiDB-lite"/>
    </source>
</evidence>
<feature type="domain" description="SCAN box" evidence="3">
    <location>
        <begin position="99"/>
        <end position="150"/>
    </location>
</feature>
<sequence>MDVEKSVKWWAEAQQQQQAAQLQQQQLHQAALLKQQKQLLQQLGIQQQQLIHQLGDQQQEQQRQGFEQLATLLSRTTGTPGGGETVATRGAMSLPLPWRWLQPGIHTAAEVTDQVTKEQFIHILPPRGRAWVLRHRPASLQAAVGLMEDLLAAEAPAGLGPTSGAREQTAPQGVPPRAEASAANPNQGRKGQGPPPTNPKAPTGGLDFGEEPRWGCTPMGSGPRAGREDHSRAPRGRSLLCLWTEGASIPPVSNEGLRLWPSVLRGIPNSPCHCPSSDSPRHPGRRTAAGPGGLRVWTNFGTTASHPEGRPGERPHSPAVHPWGCADLPQPSSDPDGRRPH</sequence>
<dbReference type="Gene3D" id="1.10.4020.10">
    <property type="entry name" value="DNA breaking-rejoining enzymes"/>
    <property type="match status" value="1"/>
</dbReference>
<proteinExistence type="predicted"/>
<evidence type="ECO:0000313" key="5">
    <source>
        <dbReference type="Proteomes" id="UP000694393"/>
    </source>
</evidence>
<keyword evidence="1" id="KW-0539">Nucleus</keyword>
<dbReference type="InterPro" id="IPR038269">
    <property type="entry name" value="SCAN_sf"/>
</dbReference>
<evidence type="ECO:0000313" key="4">
    <source>
        <dbReference type="Ensembl" id="ENSPCEP00000016108.1"/>
    </source>
</evidence>
<dbReference type="Ensembl" id="ENSPCET00000016675.1">
    <property type="protein sequence ID" value="ENSPCEP00000016108.1"/>
    <property type="gene ID" value="ENSPCEG00000012683.1"/>
</dbReference>
<dbReference type="Proteomes" id="UP000694393">
    <property type="component" value="Unplaced"/>
</dbReference>
<feature type="region of interest" description="Disordered" evidence="2">
    <location>
        <begin position="157"/>
        <end position="233"/>
    </location>
</feature>
<dbReference type="InterPro" id="IPR003309">
    <property type="entry name" value="SCAN_dom"/>
</dbReference>
<keyword evidence="5" id="KW-1185">Reference proteome</keyword>
<dbReference type="Pfam" id="PF02023">
    <property type="entry name" value="SCAN"/>
    <property type="match status" value="1"/>
</dbReference>